<organism evidence="4 5">
    <name type="scientific">Phytohabitans maris</name>
    <dbReference type="NCBI Taxonomy" id="3071409"/>
    <lineage>
        <taxon>Bacteria</taxon>
        <taxon>Bacillati</taxon>
        <taxon>Actinomycetota</taxon>
        <taxon>Actinomycetes</taxon>
        <taxon>Micromonosporales</taxon>
        <taxon>Micromonosporaceae</taxon>
    </lineage>
</organism>
<feature type="transmembrane region" description="Helical" evidence="2">
    <location>
        <begin position="158"/>
        <end position="176"/>
    </location>
</feature>
<dbReference type="SUPFAM" id="SSF48317">
    <property type="entry name" value="Acid phosphatase/Vanadium-dependent haloperoxidase"/>
    <property type="match status" value="1"/>
</dbReference>
<proteinExistence type="predicted"/>
<feature type="transmembrane region" description="Helical" evidence="2">
    <location>
        <begin position="21"/>
        <end position="49"/>
    </location>
</feature>
<dbReference type="InterPro" id="IPR036938">
    <property type="entry name" value="PAP2/HPO_sf"/>
</dbReference>
<evidence type="ECO:0000313" key="5">
    <source>
        <dbReference type="Proteomes" id="UP001230908"/>
    </source>
</evidence>
<evidence type="ECO:0000313" key="4">
    <source>
        <dbReference type="EMBL" id="MDQ7906627.1"/>
    </source>
</evidence>
<dbReference type="Gene3D" id="1.20.144.10">
    <property type="entry name" value="Phosphatidic acid phosphatase type 2/haloperoxidase"/>
    <property type="match status" value="1"/>
</dbReference>
<reference evidence="4 5" key="1">
    <citation type="submission" date="2023-08" db="EMBL/GenBank/DDBJ databases">
        <title>Phytohabitans sansha sp. nov., isolated from marine sediment.</title>
        <authorList>
            <person name="Zhao Y."/>
            <person name="Yi K."/>
        </authorList>
    </citation>
    <scope>NUCLEOTIDE SEQUENCE [LARGE SCALE GENOMIC DNA]</scope>
    <source>
        <strain evidence="4 5">ZYX-F-186</strain>
    </source>
</reference>
<protein>
    <submittedName>
        <fullName evidence="4">Phosphatase PAP2 family protein</fullName>
    </submittedName>
</protein>
<comment type="caution">
    <text evidence="4">The sequence shown here is derived from an EMBL/GenBank/DDBJ whole genome shotgun (WGS) entry which is preliminary data.</text>
</comment>
<dbReference type="Pfam" id="PF01569">
    <property type="entry name" value="PAP2"/>
    <property type="match status" value="1"/>
</dbReference>
<gene>
    <name evidence="4" type="ORF">RB614_19105</name>
</gene>
<evidence type="ECO:0000256" key="1">
    <source>
        <dbReference type="SAM" id="MobiDB-lite"/>
    </source>
</evidence>
<evidence type="ECO:0000259" key="3">
    <source>
        <dbReference type="Pfam" id="PF01569"/>
    </source>
</evidence>
<feature type="transmembrane region" description="Helical" evidence="2">
    <location>
        <begin position="101"/>
        <end position="121"/>
    </location>
</feature>
<dbReference type="Proteomes" id="UP001230908">
    <property type="component" value="Unassembled WGS sequence"/>
</dbReference>
<accession>A0ABU0ZHX9</accession>
<feature type="domain" description="Phosphatidic acid phosphatase type 2/haloperoxidase" evidence="3">
    <location>
        <begin position="106"/>
        <end position="226"/>
    </location>
</feature>
<evidence type="ECO:0000256" key="2">
    <source>
        <dbReference type="SAM" id="Phobius"/>
    </source>
</evidence>
<keyword evidence="2" id="KW-0472">Membrane</keyword>
<feature type="transmembrane region" description="Helical" evidence="2">
    <location>
        <begin position="69"/>
        <end position="94"/>
    </location>
</feature>
<keyword evidence="5" id="KW-1185">Reference proteome</keyword>
<feature type="region of interest" description="Disordered" evidence="1">
    <location>
        <begin position="232"/>
        <end position="255"/>
    </location>
</feature>
<keyword evidence="2" id="KW-1133">Transmembrane helix</keyword>
<dbReference type="RefSeq" id="WP_308713909.1">
    <property type="nucleotide sequence ID" value="NZ_JAVHUY010000017.1"/>
</dbReference>
<sequence length="255" mass="27903">MQETRAQETTSKAGRRRLGHVWPAGWWFDGLLLVGFAALTAALAAGWLLDLDQAVADWVSGHQWDPAYWITRTLNFLGSGSPLTIICALIAIWLGVRRRSAWPFALVVAAFLATGFAIMPLKLWTDRAAPRSTLPDAVEIFNHLPAGEYSLSYPSGHLVNTIVWYGVLALLLAPWLGRTARHWLRIAPPTIVFCTTVYLNFHWVTDSVAGLLLGLLLDRLLTRVPWPALPRPGTSVRASCSRGAGDSASSPASRA</sequence>
<keyword evidence="2" id="KW-0812">Transmembrane</keyword>
<dbReference type="InterPro" id="IPR000326">
    <property type="entry name" value="PAP2/HPO"/>
</dbReference>
<dbReference type="EMBL" id="JAVHUY010000017">
    <property type="protein sequence ID" value="MDQ7906627.1"/>
    <property type="molecule type" value="Genomic_DNA"/>
</dbReference>
<name>A0ABU0ZHX9_9ACTN</name>